<dbReference type="GO" id="GO:0045892">
    <property type="term" value="P:negative regulation of DNA-templated transcription"/>
    <property type="evidence" value="ECO:0007669"/>
    <property type="project" value="TreeGrafter"/>
</dbReference>
<dbReference type="InterPro" id="IPR036390">
    <property type="entry name" value="WH_DNA-bd_sf"/>
</dbReference>
<evidence type="ECO:0000313" key="3">
    <source>
        <dbReference type="Proteomes" id="UP000603640"/>
    </source>
</evidence>
<reference evidence="2" key="1">
    <citation type="submission" date="2020-08" db="EMBL/GenBank/DDBJ databases">
        <title>Pontibacter sp. SD6 16S ribosomal RNA gene Genome sequencing and assembly.</title>
        <authorList>
            <person name="Kang M."/>
        </authorList>
    </citation>
    <scope>NUCLEOTIDE SEQUENCE</scope>
    <source>
        <strain evidence="2">SD6</strain>
    </source>
</reference>
<dbReference type="Gene3D" id="1.10.10.10">
    <property type="entry name" value="Winged helix-like DNA-binding domain superfamily/Winged helix DNA-binding domain"/>
    <property type="match status" value="1"/>
</dbReference>
<dbReference type="PANTHER" id="PTHR33202">
    <property type="entry name" value="ZINC UPTAKE REGULATION PROTEIN"/>
    <property type="match status" value="1"/>
</dbReference>
<dbReference type="EMBL" id="JACRVF010000002">
    <property type="protein sequence ID" value="MBC5992783.1"/>
    <property type="molecule type" value="Genomic_DNA"/>
</dbReference>
<protein>
    <submittedName>
        <fullName evidence="2">Transcriptional repressor</fullName>
    </submittedName>
</protein>
<keyword evidence="1" id="KW-0479">Metal-binding</keyword>
<dbReference type="Proteomes" id="UP000603640">
    <property type="component" value="Unassembled WGS sequence"/>
</dbReference>
<dbReference type="PANTHER" id="PTHR33202:SF22">
    <property type="entry name" value="HYDROGEN PEROXIDE SENSITIVE REPRESSOR"/>
    <property type="match status" value="1"/>
</dbReference>
<dbReference type="Pfam" id="PF01475">
    <property type="entry name" value="FUR"/>
    <property type="match status" value="1"/>
</dbReference>
<dbReference type="GO" id="GO:1900376">
    <property type="term" value="P:regulation of secondary metabolite biosynthetic process"/>
    <property type="evidence" value="ECO:0007669"/>
    <property type="project" value="TreeGrafter"/>
</dbReference>
<gene>
    <name evidence="2" type="ORF">H8S84_08060</name>
</gene>
<dbReference type="AlphaFoldDB" id="A0A923SII4"/>
<evidence type="ECO:0000313" key="2">
    <source>
        <dbReference type="EMBL" id="MBC5992783.1"/>
    </source>
</evidence>
<feature type="binding site" evidence="1">
    <location>
        <position position="107"/>
    </location>
    <ligand>
        <name>Zn(2+)</name>
        <dbReference type="ChEBI" id="CHEBI:29105"/>
    </ligand>
</feature>
<organism evidence="2 3">
    <name type="scientific">Pontibacter cellulosilyticus</name>
    <dbReference type="NCBI Taxonomy" id="1720253"/>
    <lineage>
        <taxon>Bacteria</taxon>
        <taxon>Pseudomonadati</taxon>
        <taxon>Bacteroidota</taxon>
        <taxon>Cytophagia</taxon>
        <taxon>Cytophagales</taxon>
        <taxon>Hymenobacteraceae</taxon>
        <taxon>Pontibacter</taxon>
    </lineage>
</organism>
<feature type="binding site" evidence="1">
    <location>
        <position position="143"/>
    </location>
    <ligand>
        <name>Zn(2+)</name>
        <dbReference type="ChEBI" id="CHEBI:29105"/>
    </ligand>
</feature>
<proteinExistence type="predicted"/>
<keyword evidence="1" id="KW-0862">Zinc</keyword>
<feature type="binding site" evidence="1">
    <location>
        <position position="104"/>
    </location>
    <ligand>
        <name>Zn(2+)</name>
        <dbReference type="ChEBI" id="CHEBI:29105"/>
    </ligand>
</feature>
<evidence type="ECO:0000256" key="1">
    <source>
        <dbReference type="PIRSR" id="PIRSR602481-1"/>
    </source>
</evidence>
<dbReference type="InterPro" id="IPR036388">
    <property type="entry name" value="WH-like_DNA-bd_sf"/>
</dbReference>
<dbReference type="GO" id="GO:0008270">
    <property type="term" value="F:zinc ion binding"/>
    <property type="evidence" value="ECO:0007669"/>
    <property type="project" value="TreeGrafter"/>
</dbReference>
<dbReference type="GO" id="GO:0003700">
    <property type="term" value="F:DNA-binding transcription factor activity"/>
    <property type="evidence" value="ECO:0007669"/>
    <property type="project" value="InterPro"/>
</dbReference>
<dbReference type="InterPro" id="IPR002481">
    <property type="entry name" value="FUR"/>
</dbReference>
<accession>A0A923SII4</accession>
<dbReference type="GO" id="GO:0000976">
    <property type="term" value="F:transcription cis-regulatory region binding"/>
    <property type="evidence" value="ECO:0007669"/>
    <property type="project" value="TreeGrafter"/>
</dbReference>
<comment type="caution">
    <text evidence="2">The sequence shown here is derived from an EMBL/GenBank/DDBJ whole genome shotgun (WGS) entry which is preliminary data.</text>
</comment>
<dbReference type="SUPFAM" id="SSF46785">
    <property type="entry name" value="Winged helix' DNA-binding domain"/>
    <property type="match status" value="1"/>
</dbReference>
<comment type="cofactor">
    <cofactor evidence="1">
        <name>Zn(2+)</name>
        <dbReference type="ChEBI" id="CHEBI:29105"/>
    </cofactor>
    <text evidence="1">Binds 1 zinc ion per subunit.</text>
</comment>
<name>A0A923SII4_9BACT</name>
<keyword evidence="3" id="KW-1185">Reference proteome</keyword>
<feature type="binding site" evidence="1">
    <location>
        <position position="140"/>
    </location>
    <ligand>
        <name>Zn(2+)</name>
        <dbReference type="ChEBI" id="CHEBI:29105"/>
    </ligand>
</feature>
<sequence length="159" mass="18180">MQQQKEIRRKAQELLLKYGLRKTSCRVSVLELLMHYNYALAHADLEKQLGSDYDRVTLYRTLYSFKEQGLVHSITDLNGIIKYALCREACSNLQHQHDHVHFSCCKCGQTYCLNEVRLGPISLPEGYSASDVQFSVQGICKACNAQSIEGNFCREPFPI</sequence>